<dbReference type="PROSITE" id="PS00903">
    <property type="entry name" value="CYT_DCMP_DEAMINASES_1"/>
    <property type="match status" value="1"/>
</dbReference>
<comment type="caution">
    <text evidence="7">The sequence shown here is derived from an EMBL/GenBank/DDBJ whole genome shotgun (WGS) entry which is preliminary data.</text>
</comment>
<dbReference type="NCBIfam" id="NF041025">
    <property type="entry name" value="antiphage_deaminase"/>
    <property type="match status" value="1"/>
</dbReference>
<proteinExistence type="inferred from homology"/>
<evidence type="ECO:0000256" key="4">
    <source>
        <dbReference type="ARBA" id="ARBA00022833"/>
    </source>
</evidence>
<dbReference type="InterPro" id="IPR015517">
    <property type="entry name" value="dCMP_deaminase-rel"/>
</dbReference>
<organism evidence="7 8">
    <name type="scientific">Methylorubrum zatmanii</name>
    <dbReference type="NCBI Taxonomy" id="29429"/>
    <lineage>
        <taxon>Bacteria</taxon>
        <taxon>Pseudomonadati</taxon>
        <taxon>Pseudomonadota</taxon>
        <taxon>Alphaproteobacteria</taxon>
        <taxon>Hyphomicrobiales</taxon>
        <taxon>Methylobacteriaceae</taxon>
        <taxon>Methylorubrum</taxon>
    </lineage>
</organism>
<evidence type="ECO:0000313" key="7">
    <source>
        <dbReference type="EMBL" id="MFC6390910.1"/>
    </source>
</evidence>
<dbReference type="PANTHER" id="PTHR11086:SF18">
    <property type="entry name" value="DEOXYCYTIDYLATE DEAMINASE"/>
    <property type="match status" value="1"/>
</dbReference>
<evidence type="ECO:0000259" key="6">
    <source>
        <dbReference type="PROSITE" id="PS51747"/>
    </source>
</evidence>
<dbReference type="PANTHER" id="PTHR11086">
    <property type="entry name" value="DEOXYCYTIDYLATE DEAMINASE-RELATED"/>
    <property type="match status" value="1"/>
</dbReference>
<dbReference type="SUPFAM" id="SSF53927">
    <property type="entry name" value="Cytidine deaminase-like"/>
    <property type="match status" value="1"/>
</dbReference>
<sequence>MVAKIQNIEYPEIFFGFVAPIGVDVQSSVSGFKKILSSFGYNVVEIKVTSIFENLKQTFKPPTKLETRPLFERYESHIGYGNHLRGKFEDDAILAALTIGRIFRSRPAEQAEKNIKPFTRTCYLLHQFKRKEEIDLLRSVYGQFFFQVSIYSRRGARVDYLAHKFANSENSGFIDRFRERAERLVQKDQIESDVAHGQRISKVFAEGDFIINTDIQEPSTLEQIERFCELLFGSNSISPNKSEYGMFVAKAAALRTLDLSRQVGAAVFSLEGEIVSIGSNEVPKGSGGTYWSDDQYDDREFRREEDSNDRRKKEILTEIVNILKLNLDDVLKNKSIQDSQFMDALEYGRIVHAEMSAISDAARLGRPLKNSLLYCTTFPCHMCAKHIVAAGVSKVVFLEPYPKSLVLDLHSDSIVIEKGERGKYQSYPCVEFEHFSGISPRRYRELFERSKRKNDDGKFVPYLDGEKKPVIKAGYMFYERFEKQIYDEYLRNLFNDKGIDIGILERDRAGVADAANSSSKRKPREKAAQVVPSKGKPRRSTVGGNPPPKAPRQRDGRNKPAAGDDAGS</sequence>
<comment type="similarity">
    <text evidence="1">Belongs to the cytidine and deoxycytidylate deaminase family.</text>
</comment>
<dbReference type="Gene3D" id="3.40.140.10">
    <property type="entry name" value="Cytidine Deaminase, domain 2"/>
    <property type="match status" value="1"/>
</dbReference>
<keyword evidence="2" id="KW-0479">Metal-binding</keyword>
<dbReference type="Gene3D" id="3.40.50.300">
    <property type="entry name" value="P-loop containing nucleotide triphosphate hydrolases"/>
    <property type="match status" value="1"/>
</dbReference>
<evidence type="ECO:0000256" key="1">
    <source>
        <dbReference type="ARBA" id="ARBA00006576"/>
    </source>
</evidence>
<keyword evidence="4" id="KW-0862">Zinc</keyword>
<dbReference type="EMBL" id="JBHSTT010000054">
    <property type="protein sequence ID" value="MFC6390910.1"/>
    <property type="molecule type" value="Genomic_DNA"/>
</dbReference>
<keyword evidence="8" id="KW-1185">Reference proteome</keyword>
<dbReference type="InterPro" id="IPR016192">
    <property type="entry name" value="APOBEC/CMP_deaminase_Zn-bd"/>
</dbReference>
<gene>
    <name evidence="7" type="ORF">ACFQDP_16450</name>
</gene>
<evidence type="ECO:0000256" key="3">
    <source>
        <dbReference type="ARBA" id="ARBA00022801"/>
    </source>
</evidence>
<protein>
    <submittedName>
        <fullName evidence="7">Anti-phage dCTP deaminase</fullName>
    </submittedName>
</protein>
<dbReference type="Proteomes" id="UP001596237">
    <property type="component" value="Unassembled WGS sequence"/>
</dbReference>
<feature type="domain" description="CMP/dCMP-type deaminase" evidence="6">
    <location>
        <begin position="240"/>
        <end position="408"/>
    </location>
</feature>
<feature type="region of interest" description="Disordered" evidence="5">
    <location>
        <begin position="513"/>
        <end position="568"/>
    </location>
</feature>
<reference evidence="8" key="1">
    <citation type="journal article" date="2019" name="Int. J. Syst. Evol. Microbiol.">
        <title>The Global Catalogue of Microorganisms (GCM) 10K type strain sequencing project: providing services to taxonomists for standard genome sequencing and annotation.</title>
        <authorList>
            <consortium name="The Broad Institute Genomics Platform"/>
            <consortium name="The Broad Institute Genome Sequencing Center for Infectious Disease"/>
            <person name="Wu L."/>
            <person name="Ma J."/>
        </authorList>
    </citation>
    <scope>NUCLEOTIDE SEQUENCE [LARGE SCALE GENOMIC DNA]</scope>
    <source>
        <strain evidence="8">CCUG 36916</strain>
    </source>
</reference>
<name>A0ABW1WUP3_9HYPH</name>
<evidence type="ECO:0000256" key="2">
    <source>
        <dbReference type="ARBA" id="ARBA00022723"/>
    </source>
</evidence>
<dbReference type="InterPro" id="IPR016193">
    <property type="entry name" value="Cytidine_deaminase-like"/>
</dbReference>
<evidence type="ECO:0000313" key="8">
    <source>
        <dbReference type="Proteomes" id="UP001596237"/>
    </source>
</evidence>
<dbReference type="RefSeq" id="WP_192284550.1">
    <property type="nucleotide sequence ID" value="NZ_JBHSTT010000054.1"/>
</dbReference>
<dbReference type="Pfam" id="PF00383">
    <property type="entry name" value="dCMP_cyt_deam_1"/>
    <property type="match status" value="1"/>
</dbReference>
<dbReference type="InterPro" id="IPR027417">
    <property type="entry name" value="P-loop_NTPase"/>
</dbReference>
<dbReference type="PROSITE" id="PS51747">
    <property type="entry name" value="CYT_DCMP_DEAMINASES_2"/>
    <property type="match status" value="1"/>
</dbReference>
<keyword evidence="3" id="KW-0378">Hydrolase</keyword>
<accession>A0ABW1WUP3</accession>
<dbReference type="InterPro" id="IPR002125">
    <property type="entry name" value="CMP_dCMP_dom"/>
</dbReference>
<evidence type="ECO:0000256" key="5">
    <source>
        <dbReference type="SAM" id="MobiDB-lite"/>
    </source>
</evidence>